<organism evidence="9 10">
    <name type="scientific">Coniochaeta pulveracea</name>
    <dbReference type="NCBI Taxonomy" id="177199"/>
    <lineage>
        <taxon>Eukaryota</taxon>
        <taxon>Fungi</taxon>
        <taxon>Dikarya</taxon>
        <taxon>Ascomycota</taxon>
        <taxon>Pezizomycotina</taxon>
        <taxon>Sordariomycetes</taxon>
        <taxon>Sordariomycetidae</taxon>
        <taxon>Coniochaetales</taxon>
        <taxon>Coniochaetaceae</taxon>
        <taxon>Coniochaeta</taxon>
    </lineage>
</organism>
<dbReference type="PANTHER" id="PTHR11804">
    <property type="entry name" value="PROTEASE M3 THIMET OLIGOPEPTIDASE-RELATED"/>
    <property type="match status" value="1"/>
</dbReference>
<dbReference type="Pfam" id="PF01432">
    <property type="entry name" value="Peptidase_M3"/>
    <property type="match status" value="1"/>
</dbReference>
<dbReference type="FunFam" id="3.40.390.10:FF:000006">
    <property type="entry name" value="Thimet oligopeptidase 1"/>
    <property type="match status" value="1"/>
</dbReference>
<feature type="domain" description="Peptidase M3A/M3B catalytic" evidence="8">
    <location>
        <begin position="2"/>
        <end position="368"/>
    </location>
</feature>
<dbReference type="InterPro" id="IPR001567">
    <property type="entry name" value="Pept_M3A_M3B_dom"/>
</dbReference>
<reference evidence="9 10" key="1">
    <citation type="submission" date="2018-08" db="EMBL/GenBank/DDBJ databases">
        <title>Draft genome of the lignicolous fungus Coniochaeta pulveracea.</title>
        <authorList>
            <person name="Borstlap C.J."/>
            <person name="De Witt R.N."/>
            <person name="Botha A."/>
            <person name="Volschenk H."/>
        </authorList>
    </citation>
    <scope>NUCLEOTIDE SEQUENCE [LARGE SCALE GENOMIC DNA]</scope>
    <source>
        <strain evidence="9 10">CAB683</strain>
    </source>
</reference>
<evidence type="ECO:0000256" key="1">
    <source>
        <dbReference type="ARBA" id="ARBA00006040"/>
    </source>
</evidence>
<comment type="caution">
    <text evidence="9">The sequence shown here is derived from an EMBL/GenBank/DDBJ whole genome shotgun (WGS) entry which is preliminary data.</text>
</comment>
<name>A0A420Y7Z7_9PEZI</name>
<sequence length="371" mass="42071">MLEKQYSVDHQEIAEYFPVQTTVAGMLKMVQHLFGLQFRQVHVDSENTWHPDVQVFSAWDSEELGGRFVGYLYLDLYSRAGKTSGAANFNIAPGFVNKDSTRHFPTTALLCSFQRPSAQTPSLLRHDEVVTLFHELGHAIHDLVAKVRYACFHGTETAVDFGEAPSQMLEYWCWDPAQLKALSHHYSSLPDEDLASWRDKHGDQQILSPKQIPDHLVDSLVKSKHVNQASAYLIQLCIALFDMTVHQPESHAAIQHMNMSATFNRIRSHVLPLDTPERPGPGYEWGHPQARLTHLMGEYDAGYYAYLFSKVLAADMFHTVFEGDLEDCKEGMRYRRCLLEKGGSQDEMVTVTGFLGRNPSTQPFRDELSPA</sequence>
<accession>A0A420Y7Z7</accession>
<evidence type="ECO:0000313" key="9">
    <source>
        <dbReference type="EMBL" id="RKU44009.1"/>
    </source>
</evidence>
<dbReference type="GO" id="GO:0006518">
    <property type="term" value="P:peptide metabolic process"/>
    <property type="evidence" value="ECO:0007669"/>
    <property type="project" value="TreeGrafter"/>
</dbReference>
<evidence type="ECO:0000256" key="6">
    <source>
        <dbReference type="ARBA" id="ARBA00023049"/>
    </source>
</evidence>
<dbReference type="GO" id="GO:0004222">
    <property type="term" value="F:metalloendopeptidase activity"/>
    <property type="evidence" value="ECO:0007669"/>
    <property type="project" value="InterPro"/>
</dbReference>
<keyword evidence="6 7" id="KW-0482">Metalloprotease</keyword>
<dbReference type="InterPro" id="IPR045090">
    <property type="entry name" value="Pept_M3A_M3B"/>
</dbReference>
<evidence type="ECO:0000259" key="8">
    <source>
        <dbReference type="Pfam" id="PF01432"/>
    </source>
</evidence>
<proteinExistence type="inferred from homology"/>
<dbReference type="AlphaFoldDB" id="A0A420Y7Z7"/>
<dbReference type="GO" id="GO:0006508">
    <property type="term" value="P:proteolysis"/>
    <property type="evidence" value="ECO:0007669"/>
    <property type="project" value="UniProtKB-KW"/>
</dbReference>
<evidence type="ECO:0000313" key="10">
    <source>
        <dbReference type="Proteomes" id="UP000275385"/>
    </source>
</evidence>
<dbReference type="SUPFAM" id="SSF55486">
    <property type="entry name" value="Metalloproteases ('zincins'), catalytic domain"/>
    <property type="match status" value="1"/>
</dbReference>
<keyword evidence="2 7" id="KW-0645">Protease</keyword>
<dbReference type="EMBL" id="QVQW01000036">
    <property type="protein sequence ID" value="RKU44009.1"/>
    <property type="molecule type" value="Genomic_DNA"/>
</dbReference>
<keyword evidence="10" id="KW-1185">Reference proteome</keyword>
<evidence type="ECO:0000256" key="4">
    <source>
        <dbReference type="ARBA" id="ARBA00022801"/>
    </source>
</evidence>
<dbReference type="OrthoDB" id="534666at2759"/>
<comment type="cofactor">
    <cofactor evidence="7">
        <name>Zn(2+)</name>
        <dbReference type="ChEBI" id="CHEBI:29105"/>
    </cofactor>
    <text evidence="7">Binds 1 zinc ion.</text>
</comment>
<dbReference type="Gene3D" id="1.10.1370.40">
    <property type="match status" value="2"/>
</dbReference>
<evidence type="ECO:0000256" key="2">
    <source>
        <dbReference type="ARBA" id="ARBA00022670"/>
    </source>
</evidence>
<dbReference type="Proteomes" id="UP000275385">
    <property type="component" value="Unassembled WGS sequence"/>
</dbReference>
<dbReference type="GO" id="GO:0005758">
    <property type="term" value="C:mitochondrial intermembrane space"/>
    <property type="evidence" value="ECO:0007669"/>
    <property type="project" value="TreeGrafter"/>
</dbReference>
<keyword evidence="4 7" id="KW-0378">Hydrolase</keyword>
<evidence type="ECO:0000256" key="7">
    <source>
        <dbReference type="RuleBase" id="RU003435"/>
    </source>
</evidence>
<keyword evidence="3 7" id="KW-0479">Metal-binding</keyword>
<dbReference type="STRING" id="177199.A0A420Y7Z7"/>
<protein>
    <recommendedName>
        <fullName evidence="8">Peptidase M3A/M3B catalytic domain-containing protein</fullName>
    </recommendedName>
</protein>
<keyword evidence="5 7" id="KW-0862">Zinc</keyword>
<gene>
    <name evidence="9" type="ORF">DL546_007219</name>
</gene>
<dbReference type="GO" id="GO:0046872">
    <property type="term" value="F:metal ion binding"/>
    <property type="evidence" value="ECO:0007669"/>
    <property type="project" value="UniProtKB-UniRule"/>
</dbReference>
<evidence type="ECO:0000256" key="5">
    <source>
        <dbReference type="ARBA" id="ARBA00022833"/>
    </source>
</evidence>
<dbReference type="PANTHER" id="PTHR11804:SF84">
    <property type="entry name" value="SACCHAROLYSIN"/>
    <property type="match status" value="1"/>
</dbReference>
<comment type="similarity">
    <text evidence="1 7">Belongs to the peptidase M3 family.</text>
</comment>
<evidence type="ECO:0000256" key="3">
    <source>
        <dbReference type="ARBA" id="ARBA00022723"/>
    </source>
</evidence>